<dbReference type="Proteomes" id="UP000050525">
    <property type="component" value="Unassembled WGS sequence"/>
</dbReference>
<proteinExistence type="predicted"/>
<reference evidence="1 2" key="1">
    <citation type="journal article" date="2012" name="Genome Biol.">
        <title>Sequencing three crocodilian genomes to illuminate the evolution of archosaurs and amniotes.</title>
        <authorList>
            <person name="St John J.A."/>
            <person name="Braun E.L."/>
            <person name="Isberg S.R."/>
            <person name="Miles L.G."/>
            <person name="Chong A.Y."/>
            <person name="Gongora J."/>
            <person name="Dalzell P."/>
            <person name="Moran C."/>
            <person name="Bed'hom B."/>
            <person name="Abzhanov A."/>
            <person name="Burgess S.C."/>
            <person name="Cooksey A.M."/>
            <person name="Castoe T.A."/>
            <person name="Crawford N.G."/>
            <person name="Densmore L.D."/>
            <person name="Drew J.C."/>
            <person name="Edwards S.V."/>
            <person name="Faircloth B.C."/>
            <person name="Fujita M.K."/>
            <person name="Greenwold M.J."/>
            <person name="Hoffmann F.G."/>
            <person name="Howard J.M."/>
            <person name="Iguchi T."/>
            <person name="Janes D.E."/>
            <person name="Khan S.Y."/>
            <person name="Kohno S."/>
            <person name="de Koning A.J."/>
            <person name="Lance S.L."/>
            <person name="McCarthy F.M."/>
            <person name="McCormack J.E."/>
            <person name="Merchant M.E."/>
            <person name="Peterson D.G."/>
            <person name="Pollock D.D."/>
            <person name="Pourmand N."/>
            <person name="Raney B.J."/>
            <person name="Roessler K.A."/>
            <person name="Sanford J.R."/>
            <person name="Sawyer R.H."/>
            <person name="Schmidt C.J."/>
            <person name="Triplett E.W."/>
            <person name="Tuberville T.D."/>
            <person name="Venegas-Anaya M."/>
            <person name="Howard J.T."/>
            <person name="Jarvis E.D."/>
            <person name="Guillette L.J.Jr."/>
            <person name="Glenn T.C."/>
            <person name="Green R.E."/>
            <person name="Ray D.A."/>
        </authorList>
    </citation>
    <scope>NUCLEOTIDE SEQUENCE [LARGE SCALE GENOMIC DNA]</scope>
    <source>
        <strain evidence="1">KSC_2009_1</strain>
    </source>
</reference>
<gene>
    <name evidence="1" type="ORF">Y1Q_0024042</name>
</gene>
<dbReference type="EMBL" id="AKHW03002956">
    <property type="protein sequence ID" value="KYO36265.1"/>
    <property type="molecule type" value="Genomic_DNA"/>
</dbReference>
<evidence type="ECO:0000313" key="2">
    <source>
        <dbReference type="Proteomes" id="UP000050525"/>
    </source>
</evidence>
<keyword evidence="2" id="KW-1185">Reference proteome</keyword>
<name>A0A151NIB8_ALLMI</name>
<evidence type="ECO:0000313" key="1">
    <source>
        <dbReference type="EMBL" id="KYO36265.1"/>
    </source>
</evidence>
<organism evidence="1 2">
    <name type="scientific">Alligator mississippiensis</name>
    <name type="common">American alligator</name>
    <dbReference type="NCBI Taxonomy" id="8496"/>
    <lineage>
        <taxon>Eukaryota</taxon>
        <taxon>Metazoa</taxon>
        <taxon>Chordata</taxon>
        <taxon>Craniata</taxon>
        <taxon>Vertebrata</taxon>
        <taxon>Euteleostomi</taxon>
        <taxon>Archelosauria</taxon>
        <taxon>Archosauria</taxon>
        <taxon>Crocodylia</taxon>
        <taxon>Alligatoridae</taxon>
        <taxon>Alligatorinae</taxon>
        <taxon>Alligator</taxon>
    </lineage>
</organism>
<comment type="caution">
    <text evidence="1">The sequence shown here is derived from an EMBL/GenBank/DDBJ whole genome shotgun (WGS) entry which is preliminary data.</text>
</comment>
<dbReference type="AlphaFoldDB" id="A0A151NIB8"/>
<protein>
    <submittedName>
        <fullName evidence="1">Uncharacterized protein</fullName>
    </submittedName>
</protein>
<sequence>MSIYCLTGFIGFSSKSPVDEGFLYTEVHWSPSRAVPGNPGDPEVLSEPLFPRRSITENHFFKAFTSQGMTWLLQRGSMELVYGLRMML</sequence>
<accession>A0A151NIB8</accession>